<dbReference type="AlphaFoldDB" id="A0A8T5ULA7"/>
<keyword evidence="1" id="KW-0472">Membrane</keyword>
<gene>
    <name evidence="2" type="ORF">K8N75_01180</name>
</gene>
<organism evidence="2 3">
    <name type="scientific">Methanobacterium spitsbergense</name>
    <dbReference type="NCBI Taxonomy" id="2874285"/>
    <lineage>
        <taxon>Archaea</taxon>
        <taxon>Methanobacteriati</taxon>
        <taxon>Methanobacteriota</taxon>
        <taxon>Methanomada group</taxon>
        <taxon>Methanobacteria</taxon>
        <taxon>Methanobacteriales</taxon>
        <taxon>Methanobacteriaceae</taxon>
        <taxon>Methanobacterium</taxon>
    </lineage>
</organism>
<keyword evidence="1" id="KW-1133">Transmembrane helix</keyword>
<feature type="transmembrane region" description="Helical" evidence="1">
    <location>
        <begin position="6"/>
        <end position="25"/>
    </location>
</feature>
<dbReference type="Proteomes" id="UP000825933">
    <property type="component" value="Unassembled WGS sequence"/>
</dbReference>
<proteinExistence type="predicted"/>
<dbReference type="EMBL" id="JAIOUQ010000003">
    <property type="protein sequence ID" value="MBZ2164668.1"/>
    <property type="molecule type" value="Genomic_DNA"/>
</dbReference>
<feature type="transmembrane region" description="Helical" evidence="1">
    <location>
        <begin position="37"/>
        <end position="59"/>
    </location>
</feature>
<dbReference type="RefSeq" id="WP_048191417.1">
    <property type="nucleotide sequence ID" value="NZ_JAIOUQ010000003.1"/>
</dbReference>
<evidence type="ECO:0000313" key="3">
    <source>
        <dbReference type="Proteomes" id="UP000825933"/>
    </source>
</evidence>
<evidence type="ECO:0000313" key="2">
    <source>
        <dbReference type="EMBL" id="MBZ2164668.1"/>
    </source>
</evidence>
<feature type="transmembrane region" description="Helical" evidence="1">
    <location>
        <begin position="65"/>
        <end position="90"/>
    </location>
</feature>
<evidence type="ECO:0000256" key="1">
    <source>
        <dbReference type="SAM" id="Phobius"/>
    </source>
</evidence>
<reference evidence="3" key="1">
    <citation type="journal article" date="2022" name="Microbiol. Resour. Announc.">
        <title>Draft Genome Sequence of a Methanogenic Archaeon from West Spitsbergen Permafrost.</title>
        <authorList>
            <person name="Trubitsyn V."/>
            <person name="Rivkina E."/>
            <person name="Shcherbakova V."/>
        </authorList>
    </citation>
    <scope>NUCLEOTIDE SEQUENCE [LARGE SCALE GENOMIC DNA]</scope>
    <source>
        <strain evidence="3">VT</strain>
    </source>
</reference>
<keyword evidence="1" id="KW-0812">Transmembrane</keyword>
<protein>
    <submittedName>
        <fullName evidence="2">Uncharacterized protein</fullName>
    </submittedName>
</protein>
<comment type="caution">
    <text evidence="2">The sequence shown here is derived from an EMBL/GenBank/DDBJ whole genome shotgun (WGS) entry which is preliminary data.</text>
</comment>
<name>A0A8T5ULA7_9EURY</name>
<accession>A0A8T5ULA7</accession>
<sequence length="130" mass="14680">MDISALIPEFLVLSLAGSSLSIAAYSSFKDKSDDQKLLLIIASCFIFAFLVVFILSLLTLENLTFYQYILALIFYVLIFMAILSIIGFIIHRLVTDQRYKDDELQSAIDIIESSKDGLDSSITLYESEKF</sequence>
<keyword evidence="3" id="KW-1185">Reference proteome</keyword>